<name>A0A5B7H088_PORTR</name>
<accession>A0A5B7H088</accession>
<feature type="region of interest" description="Disordered" evidence="7">
    <location>
        <begin position="248"/>
        <end position="347"/>
    </location>
</feature>
<evidence type="ECO:0000256" key="4">
    <source>
        <dbReference type="ARBA" id="ARBA00022771"/>
    </source>
</evidence>
<evidence type="ECO:0000256" key="6">
    <source>
        <dbReference type="PROSITE-ProRule" id="PRU00175"/>
    </source>
</evidence>
<organism evidence="9 10">
    <name type="scientific">Portunus trituberculatus</name>
    <name type="common">Swimming crab</name>
    <name type="synonym">Neptunus trituberculatus</name>
    <dbReference type="NCBI Taxonomy" id="210409"/>
    <lineage>
        <taxon>Eukaryota</taxon>
        <taxon>Metazoa</taxon>
        <taxon>Ecdysozoa</taxon>
        <taxon>Arthropoda</taxon>
        <taxon>Crustacea</taxon>
        <taxon>Multicrustacea</taxon>
        <taxon>Malacostraca</taxon>
        <taxon>Eumalacostraca</taxon>
        <taxon>Eucarida</taxon>
        <taxon>Decapoda</taxon>
        <taxon>Pleocyemata</taxon>
        <taxon>Brachyura</taxon>
        <taxon>Eubrachyura</taxon>
        <taxon>Portunoidea</taxon>
        <taxon>Portunidae</taxon>
        <taxon>Portuninae</taxon>
        <taxon>Portunus</taxon>
    </lineage>
</organism>
<keyword evidence="10" id="KW-1185">Reference proteome</keyword>
<evidence type="ECO:0000256" key="1">
    <source>
        <dbReference type="ARBA" id="ARBA00006672"/>
    </source>
</evidence>
<dbReference type="GO" id="GO:0005737">
    <property type="term" value="C:cytoplasm"/>
    <property type="evidence" value="ECO:0007669"/>
    <property type="project" value="TreeGrafter"/>
</dbReference>
<dbReference type="SMART" id="SM00238">
    <property type="entry name" value="BIR"/>
    <property type="match status" value="1"/>
</dbReference>
<dbReference type="InterPro" id="IPR050784">
    <property type="entry name" value="IAP"/>
</dbReference>
<dbReference type="GO" id="GO:0043066">
    <property type="term" value="P:negative regulation of apoptotic process"/>
    <property type="evidence" value="ECO:0007669"/>
    <property type="project" value="TreeGrafter"/>
</dbReference>
<dbReference type="SMART" id="SM00184">
    <property type="entry name" value="RING"/>
    <property type="match status" value="1"/>
</dbReference>
<feature type="domain" description="RING-type" evidence="8">
    <location>
        <begin position="360"/>
        <end position="395"/>
    </location>
</feature>
<keyword evidence="2" id="KW-0053">Apoptosis</keyword>
<dbReference type="GO" id="GO:0061630">
    <property type="term" value="F:ubiquitin protein ligase activity"/>
    <property type="evidence" value="ECO:0007669"/>
    <property type="project" value="TreeGrafter"/>
</dbReference>
<dbReference type="CDD" id="cd16510">
    <property type="entry name" value="RING-HC_IAPs"/>
    <property type="match status" value="1"/>
</dbReference>
<protein>
    <submittedName>
        <fullName evidence="9">Baculoviral IAP repeat-containing protein 2</fullName>
    </submittedName>
</protein>
<dbReference type="InterPro" id="IPR001841">
    <property type="entry name" value="Znf_RING"/>
</dbReference>
<dbReference type="GO" id="GO:0005634">
    <property type="term" value="C:nucleus"/>
    <property type="evidence" value="ECO:0007669"/>
    <property type="project" value="TreeGrafter"/>
</dbReference>
<keyword evidence="3" id="KW-0479">Metal-binding</keyword>
<dbReference type="FunFam" id="1.10.1170.10:FF:000002">
    <property type="entry name" value="Baculoviral IAP repeat containing 7"/>
    <property type="match status" value="1"/>
</dbReference>
<dbReference type="AlphaFoldDB" id="A0A5B7H088"/>
<dbReference type="Proteomes" id="UP000324222">
    <property type="component" value="Unassembled WGS sequence"/>
</dbReference>
<comment type="caution">
    <text evidence="9">The sequence shown here is derived from an EMBL/GenBank/DDBJ whole genome shotgun (WGS) entry which is preliminary data.</text>
</comment>
<dbReference type="PROSITE" id="PS50089">
    <property type="entry name" value="ZF_RING_2"/>
    <property type="match status" value="1"/>
</dbReference>
<evidence type="ECO:0000313" key="10">
    <source>
        <dbReference type="Proteomes" id="UP000324222"/>
    </source>
</evidence>
<comment type="similarity">
    <text evidence="1">Belongs to the IAP family.</text>
</comment>
<dbReference type="GO" id="GO:0051726">
    <property type="term" value="P:regulation of cell cycle"/>
    <property type="evidence" value="ECO:0007669"/>
    <property type="project" value="TreeGrafter"/>
</dbReference>
<dbReference type="Gene3D" id="1.10.8.10">
    <property type="entry name" value="DNA helicase RuvA subunit, C-terminal domain"/>
    <property type="match status" value="1"/>
</dbReference>
<dbReference type="CDD" id="cd00022">
    <property type="entry name" value="BIR"/>
    <property type="match status" value="1"/>
</dbReference>
<evidence type="ECO:0000256" key="2">
    <source>
        <dbReference type="ARBA" id="ARBA00022703"/>
    </source>
</evidence>
<reference evidence="9 10" key="1">
    <citation type="submission" date="2019-05" db="EMBL/GenBank/DDBJ databases">
        <title>Another draft genome of Portunus trituberculatus and its Hox gene families provides insights of decapod evolution.</title>
        <authorList>
            <person name="Jeong J.-H."/>
            <person name="Song I."/>
            <person name="Kim S."/>
            <person name="Choi T."/>
            <person name="Kim D."/>
            <person name="Ryu S."/>
            <person name="Kim W."/>
        </authorList>
    </citation>
    <scope>NUCLEOTIDE SEQUENCE [LARGE SCALE GENOMIC DNA]</scope>
    <source>
        <tissue evidence="9">Muscle</tissue>
    </source>
</reference>
<evidence type="ECO:0000313" key="9">
    <source>
        <dbReference type="EMBL" id="MPC62588.1"/>
    </source>
</evidence>
<dbReference type="OrthoDB" id="6381071at2759"/>
<dbReference type="InterPro" id="IPR001370">
    <property type="entry name" value="BIR_rpt"/>
</dbReference>
<keyword evidence="5" id="KW-0862">Zinc</keyword>
<gene>
    <name evidence="9" type="primary">BIRC2</name>
    <name evidence="9" type="ORF">E2C01_056674</name>
</gene>
<sequence length="407" mass="44425">MAQSNIILGITPSPYATLVLPPSMDMCGSGRRHMSESYPECRTPKNYSGLGLPPHTGPKRKDFISLESRAKSFMGWPDGVKQTPKELAEAGFSYCGLSDHVRCFYCDNGLRNWEKEDDPWEEHARWYPECKFVLVKKGQEFIDRVRREKPPYLRSQPPPSNSGPPSERELDSLMELDIIDAMLGMGFPTNKVRPALRRKLEITGLPFFNLEACIEAVLQYMEEESRLTLTSSPARSLEFEAASQQGAKMQALQSAHESHISLSSSSLTPTTNTSAGDEISSSLSSSTGSSQHSPTSSSSTEEPITESSPITSTQEVLNAAPTSSSSPTAVKLLPSSGDSAGTGKPQDHAVEEGLDLKDMCKVCMNAELDMVFLPCTHMVTCSSCALALTQCPICRGDIKYAIKPILS</sequence>
<dbReference type="GO" id="GO:0008270">
    <property type="term" value="F:zinc ion binding"/>
    <property type="evidence" value="ECO:0007669"/>
    <property type="project" value="UniProtKB-KW"/>
</dbReference>
<dbReference type="GO" id="GO:0043027">
    <property type="term" value="F:cysteine-type endopeptidase inhibitor activity involved in apoptotic process"/>
    <property type="evidence" value="ECO:0007669"/>
    <property type="project" value="TreeGrafter"/>
</dbReference>
<proteinExistence type="inferred from homology"/>
<feature type="region of interest" description="Disordered" evidence="7">
    <location>
        <begin position="147"/>
        <end position="168"/>
    </location>
</feature>
<dbReference type="GO" id="GO:0031398">
    <property type="term" value="P:positive regulation of protein ubiquitination"/>
    <property type="evidence" value="ECO:0007669"/>
    <property type="project" value="TreeGrafter"/>
</dbReference>
<evidence type="ECO:0000256" key="3">
    <source>
        <dbReference type="ARBA" id="ARBA00022723"/>
    </source>
</evidence>
<evidence type="ECO:0000256" key="7">
    <source>
        <dbReference type="SAM" id="MobiDB-lite"/>
    </source>
</evidence>
<dbReference type="PROSITE" id="PS01282">
    <property type="entry name" value="BIR_REPEAT_1"/>
    <property type="match status" value="1"/>
</dbReference>
<dbReference type="FunFam" id="1.10.1170.10:FF:000003">
    <property type="entry name" value="E3 ubiquitin-protein ligase XIAP"/>
    <property type="match status" value="1"/>
</dbReference>
<dbReference type="Pfam" id="PF13920">
    <property type="entry name" value="zf-C3HC4_3"/>
    <property type="match status" value="1"/>
</dbReference>
<dbReference type="InterPro" id="IPR011029">
    <property type="entry name" value="DEATH-like_dom_sf"/>
</dbReference>
<dbReference type="PROSITE" id="PS50143">
    <property type="entry name" value="BIR_REPEAT_2"/>
    <property type="match status" value="1"/>
</dbReference>
<dbReference type="EMBL" id="VSRR010019837">
    <property type="protein sequence ID" value="MPC62588.1"/>
    <property type="molecule type" value="Genomic_DNA"/>
</dbReference>
<dbReference type="Gene3D" id="1.10.533.10">
    <property type="entry name" value="Death Domain, Fas"/>
    <property type="match status" value="1"/>
</dbReference>
<dbReference type="PANTHER" id="PTHR10044:SF139">
    <property type="entry name" value="DEATH-ASSOCIATED INHIBITOR OF APOPTOSIS 2"/>
    <property type="match status" value="1"/>
</dbReference>
<dbReference type="GO" id="GO:0006915">
    <property type="term" value="P:apoptotic process"/>
    <property type="evidence" value="ECO:0007669"/>
    <property type="project" value="UniProtKB-KW"/>
</dbReference>
<dbReference type="PANTHER" id="PTHR10044">
    <property type="entry name" value="INHIBITOR OF APOPTOSIS"/>
    <property type="match status" value="1"/>
</dbReference>
<dbReference type="Gene3D" id="1.10.1170.10">
    <property type="entry name" value="Inhibitor Of Apoptosis Protein (2mihbC-IAP-1), Chain A"/>
    <property type="match status" value="1"/>
</dbReference>
<dbReference type="Pfam" id="PF00653">
    <property type="entry name" value="BIR"/>
    <property type="match status" value="1"/>
</dbReference>
<evidence type="ECO:0000256" key="5">
    <source>
        <dbReference type="ARBA" id="ARBA00022833"/>
    </source>
</evidence>
<dbReference type="SUPFAM" id="SSF57924">
    <property type="entry name" value="Inhibitor of apoptosis (IAP) repeat"/>
    <property type="match status" value="1"/>
</dbReference>
<keyword evidence="4 6" id="KW-0863">Zinc-finger</keyword>
<evidence type="ECO:0000259" key="8">
    <source>
        <dbReference type="PROSITE" id="PS50089"/>
    </source>
</evidence>
<feature type="compositionally biased region" description="Low complexity" evidence="7">
    <location>
        <begin position="261"/>
        <end position="329"/>
    </location>
</feature>